<dbReference type="SUPFAM" id="SSF56176">
    <property type="entry name" value="FAD-binding/transporter-associated domain-like"/>
    <property type="match status" value="1"/>
</dbReference>
<dbReference type="Pfam" id="PF20256">
    <property type="entry name" value="MoCoBD_2"/>
    <property type="match status" value="1"/>
</dbReference>
<keyword evidence="6 14" id="KW-0479">Metal-binding</keyword>
<dbReference type="InterPro" id="IPR002346">
    <property type="entry name" value="Mopterin_DH_FAD-bd"/>
</dbReference>
<evidence type="ECO:0000256" key="5">
    <source>
        <dbReference type="ARBA" id="ARBA00022714"/>
    </source>
</evidence>
<dbReference type="FunFam" id="3.90.1170.50:FF:000001">
    <property type="entry name" value="Aldehyde oxidase 1"/>
    <property type="match status" value="1"/>
</dbReference>
<dbReference type="FunFam" id="3.10.20.30:FF:000015">
    <property type="entry name" value="Aldehyde oxidase 1"/>
    <property type="match status" value="1"/>
</dbReference>
<dbReference type="Pfam" id="PF01315">
    <property type="entry name" value="Ald_Xan_dh_C"/>
    <property type="match status" value="1"/>
</dbReference>
<feature type="domain" description="2Fe-2S ferredoxin-type" evidence="15">
    <location>
        <begin position="11"/>
        <end position="98"/>
    </location>
</feature>
<dbReference type="Gene3D" id="3.90.1170.50">
    <property type="entry name" value="Aldehyde oxidase/xanthine dehydrogenase, a/b hammerhead"/>
    <property type="match status" value="1"/>
</dbReference>
<evidence type="ECO:0000313" key="18">
    <source>
        <dbReference type="Proteomes" id="UP000242188"/>
    </source>
</evidence>
<dbReference type="SUPFAM" id="SSF55447">
    <property type="entry name" value="CO dehydrogenase flavoprotein C-terminal domain-like"/>
    <property type="match status" value="1"/>
</dbReference>
<evidence type="ECO:0000256" key="11">
    <source>
        <dbReference type="ARBA" id="ARBA00034078"/>
    </source>
</evidence>
<protein>
    <submittedName>
        <fullName evidence="17">Xanthine dehydrogenase/oxidase</fullName>
    </submittedName>
</protein>
<accession>A0A210R0H6</accession>
<reference evidence="17 18" key="1">
    <citation type="journal article" date="2017" name="Nat. Ecol. Evol.">
        <title>Scallop genome provides insights into evolution of bilaterian karyotype and development.</title>
        <authorList>
            <person name="Wang S."/>
            <person name="Zhang J."/>
            <person name="Jiao W."/>
            <person name="Li J."/>
            <person name="Xun X."/>
            <person name="Sun Y."/>
            <person name="Guo X."/>
            <person name="Huan P."/>
            <person name="Dong B."/>
            <person name="Zhang L."/>
            <person name="Hu X."/>
            <person name="Sun X."/>
            <person name="Wang J."/>
            <person name="Zhao C."/>
            <person name="Wang Y."/>
            <person name="Wang D."/>
            <person name="Huang X."/>
            <person name="Wang R."/>
            <person name="Lv J."/>
            <person name="Li Y."/>
            <person name="Zhang Z."/>
            <person name="Liu B."/>
            <person name="Lu W."/>
            <person name="Hui Y."/>
            <person name="Liang J."/>
            <person name="Zhou Z."/>
            <person name="Hou R."/>
            <person name="Li X."/>
            <person name="Liu Y."/>
            <person name="Li H."/>
            <person name="Ning X."/>
            <person name="Lin Y."/>
            <person name="Zhao L."/>
            <person name="Xing Q."/>
            <person name="Dou J."/>
            <person name="Li Y."/>
            <person name="Mao J."/>
            <person name="Guo H."/>
            <person name="Dou H."/>
            <person name="Li T."/>
            <person name="Mu C."/>
            <person name="Jiang W."/>
            <person name="Fu Q."/>
            <person name="Fu X."/>
            <person name="Miao Y."/>
            <person name="Liu J."/>
            <person name="Yu Q."/>
            <person name="Li R."/>
            <person name="Liao H."/>
            <person name="Li X."/>
            <person name="Kong Y."/>
            <person name="Jiang Z."/>
            <person name="Chourrout D."/>
            <person name="Li R."/>
            <person name="Bao Z."/>
        </authorList>
    </citation>
    <scope>NUCLEOTIDE SEQUENCE [LARGE SCALE GENOMIC DNA]</scope>
    <source>
        <strain evidence="17 18">PY_sf001</strain>
    </source>
</reference>
<keyword evidence="18" id="KW-1185">Reference proteome</keyword>
<dbReference type="InterPro" id="IPR001041">
    <property type="entry name" value="2Fe-2S_ferredoxin-type"/>
</dbReference>
<dbReference type="FunFam" id="3.30.365.10:FF:000004">
    <property type="entry name" value="Xanthine dehydrogenase oxidase"/>
    <property type="match status" value="1"/>
</dbReference>
<dbReference type="Gene3D" id="3.30.43.10">
    <property type="entry name" value="Uridine Diphospho-n-acetylenolpyruvylglucosamine Reductase, domain 2"/>
    <property type="match status" value="1"/>
</dbReference>
<dbReference type="FunFam" id="3.30.465.10:FF:000004">
    <property type="entry name" value="Xanthine dehydrogenase/oxidase"/>
    <property type="match status" value="1"/>
</dbReference>
<feature type="binding site" evidence="14">
    <location>
        <position position="788"/>
    </location>
    <ligand>
        <name>Mo-molybdopterin</name>
        <dbReference type="ChEBI" id="CHEBI:71302"/>
    </ligand>
    <ligandPart>
        <name>Mo</name>
        <dbReference type="ChEBI" id="CHEBI:28685"/>
    </ligandPart>
</feature>
<feature type="active site" description="Proton acceptor" evidence="12">
    <location>
        <position position="1251"/>
    </location>
</feature>
<proteinExistence type="inferred from homology"/>
<evidence type="ECO:0000256" key="1">
    <source>
        <dbReference type="ARBA" id="ARBA00001974"/>
    </source>
</evidence>
<dbReference type="PROSITE" id="PS51085">
    <property type="entry name" value="2FE2S_FER_2"/>
    <property type="match status" value="1"/>
</dbReference>
<feature type="binding site" evidence="14">
    <location>
        <position position="50"/>
    </location>
    <ligand>
        <name>[2Fe-2S] cluster</name>
        <dbReference type="ChEBI" id="CHEBI:190135"/>
        <label>1</label>
    </ligand>
</feature>
<dbReference type="OrthoDB" id="8300278at2759"/>
<dbReference type="Gene3D" id="3.10.20.30">
    <property type="match status" value="1"/>
</dbReference>
<dbReference type="SUPFAM" id="SSF56003">
    <property type="entry name" value="Molybdenum cofactor-binding domain"/>
    <property type="match status" value="1"/>
</dbReference>
<comment type="cofactor">
    <cofactor evidence="14">
        <name>Mo-molybdopterin</name>
        <dbReference type="ChEBI" id="CHEBI:71302"/>
    </cofactor>
    <text evidence="14">Binds 1 Mo-molybdopterin (Mo-MPT) cofactor per subunit.</text>
</comment>
<dbReference type="InterPro" id="IPR006058">
    <property type="entry name" value="2Fe2S_fd_BS"/>
</dbReference>
<dbReference type="InterPro" id="IPR016208">
    <property type="entry name" value="Ald_Oxase/xanthine_DH-like"/>
</dbReference>
<dbReference type="PROSITE" id="PS00197">
    <property type="entry name" value="2FE2S_FER_1"/>
    <property type="match status" value="1"/>
</dbReference>
<dbReference type="Pfam" id="PF02738">
    <property type="entry name" value="MoCoBD_1"/>
    <property type="match status" value="1"/>
</dbReference>
<feature type="binding site" evidence="13">
    <location>
        <position position="424"/>
    </location>
    <ligand>
        <name>FAD</name>
        <dbReference type="ChEBI" id="CHEBI:57692"/>
    </ligand>
</feature>
<feature type="binding site" evidence="14">
    <location>
        <position position="55"/>
    </location>
    <ligand>
        <name>[2Fe-2S] cluster</name>
        <dbReference type="ChEBI" id="CHEBI:190135"/>
        <label>1</label>
    </ligand>
</feature>
<dbReference type="InterPro" id="IPR016169">
    <property type="entry name" value="FAD-bd_PCMH_sub2"/>
</dbReference>
<feature type="binding site" evidence="13">
    <location>
        <position position="406"/>
    </location>
    <ligand>
        <name>FAD</name>
        <dbReference type="ChEBI" id="CHEBI:57692"/>
    </ligand>
</feature>
<dbReference type="Pfam" id="PF00941">
    <property type="entry name" value="FAD_binding_5"/>
    <property type="match status" value="1"/>
</dbReference>
<evidence type="ECO:0000256" key="12">
    <source>
        <dbReference type="PIRSR" id="PIRSR000127-1"/>
    </source>
</evidence>
<evidence type="ECO:0000256" key="13">
    <source>
        <dbReference type="PIRSR" id="PIRSR000127-2"/>
    </source>
</evidence>
<dbReference type="FunFam" id="3.30.365.10:FF:000002">
    <property type="entry name" value="Xanthine dehydrogenase oxidase"/>
    <property type="match status" value="1"/>
</dbReference>
<evidence type="ECO:0000256" key="4">
    <source>
        <dbReference type="ARBA" id="ARBA00022630"/>
    </source>
</evidence>
<feature type="binding site" evidence="14">
    <location>
        <position position="58"/>
    </location>
    <ligand>
        <name>[2Fe-2S] cluster</name>
        <dbReference type="ChEBI" id="CHEBI:190135"/>
        <label>1</label>
    </ligand>
</feature>
<keyword evidence="9 14" id="KW-0408">Iron</keyword>
<keyword evidence="4" id="KW-0285">Flavoprotein</keyword>
<evidence type="ECO:0000256" key="2">
    <source>
        <dbReference type="ARBA" id="ARBA00006849"/>
    </source>
</evidence>
<evidence type="ECO:0000259" key="16">
    <source>
        <dbReference type="PROSITE" id="PS51387"/>
    </source>
</evidence>
<dbReference type="STRING" id="6573.A0A210R0H6"/>
<feature type="binding site" evidence="14">
    <location>
        <position position="902"/>
    </location>
    <ligand>
        <name>Mo-molybdopterin</name>
        <dbReference type="ChEBI" id="CHEBI:71302"/>
    </ligand>
    <ligandPart>
        <name>Mo</name>
        <dbReference type="ChEBI" id="CHEBI:28685"/>
    </ligandPart>
</feature>
<dbReference type="InterPro" id="IPR036318">
    <property type="entry name" value="FAD-bd_PCMH-like_sf"/>
</dbReference>
<feature type="binding site" evidence="13">
    <location>
        <position position="904"/>
    </location>
    <ligand>
        <name>substrate</name>
    </ligand>
</feature>
<dbReference type="GO" id="GO:0051537">
    <property type="term" value="F:2 iron, 2 sulfur cluster binding"/>
    <property type="evidence" value="ECO:0007669"/>
    <property type="project" value="UniProtKB-KW"/>
</dbReference>
<name>A0A210R0H6_MIZYE</name>
<dbReference type="SMART" id="SM01092">
    <property type="entry name" value="CO_deh_flav_C"/>
    <property type="match status" value="1"/>
</dbReference>
<feature type="binding site" evidence="14">
    <location>
        <position position="1069"/>
    </location>
    <ligand>
        <name>Mo-molybdopterin</name>
        <dbReference type="ChEBI" id="CHEBI:71302"/>
    </ligand>
    <ligandPart>
        <name>Mo</name>
        <dbReference type="ChEBI" id="CHEBI:28685"/>
    </ligandPart>
</feature>
<evidence type="ECO:0000256" key="3">
    <source>
        <dbReference type="ARBA" id="ARBA00022505"/>
    </source>
</evidence>
<gene>
    <name evidence="17" type="ORF">KP79_PYT24686</name>
</gene>
<dbReference type="Gene3D" id="3.30.390.50">
    <property type="entry name" value="CO dehydrogenase flavoprotein, C-terminal domain"/>
    <property type="match status" value="1"/>
</dbReference>
<dbReference type="PANTHER" id="PTHR45444">
    <property type="entry name" value="XANTHINE DEHYDROGENASE"/>
    <property type="match status" value="1"/>
</dbReference>
<feature type="binding site" evidence="14">
    <location>
        <position position="123"/>
    </location>
    <ligand>
        <name>[2Fe-2S] cluster</name>
        <dbReference type="ChEBI" id="CHEBI:190135"/>
        <label>2</label>
    </ligand>
</feature>
<feature type="binding site" evidence="14">
    <location>
        <position position="757"/>
    </location>
    <ligand>
        <name>Mo-molybdopterin</name>
        <dbReference type="ChEBI" id="CHEBI:71302"/>
    </ligand>
    <ligandPart>
        <name>Mo</name>
        <dbReference type="ChEBI" id="CHEBI:28685"/>
    </ligandPart>
</feature>
<evidence type="ECO:0000313" key="17">
    <source>
        <dbReference type="EMBL" id="OWF54462.1"/>
    </source>
</evidence>
<feature type="binding site" evidence="13">
    <location>
        <position position="362"/>
    </location>
    <ligand>
        <name>FAD</name>
        <dbReference type="ChEBI" id="CHEBI:57692"/>
    </ligand>
</feature>
<sequence length="1307" mass="143515">MLLNIMEKTGDTLVFYVNHEKVVENKPDPTTTLLHYLRRHLKLTGTKNACNQGGCGSCTVMLSWWDKTEQQVKHANVNACLVLVCHLHGYAVTTVEGVGSTQRGLNGIQTSLMESFGLQCGFCTPGMVMTMHTLLQQNTNPSQESLEKVLEGNLCRCTGYRPIVDAFQSLCKKKCAQRKECSNGDIEDLCHLTINGGAKYENNSDEKSKGNFSLPKELKIDQGTESLEFRSGDWCWLRPVTLPEVLTLMDTLPDSYIILGGTNLVGKLKSKQITKGTLISCAHVEEMTIFEQKEDGIEMGAALTLSSIEDRFKSYALSLNGRGVRGHAVTAMLDSLQWLASLQIRNQATLGGHVMISDPRSDLCVVLMAAGARAVVISKDGRKEVAIDNNFFTSNGSTSLTRREVLVSVKVPFNPVNTYIAYFKQANRKGFDYALVNACFYARFGESGSFNTLDLCFGSVLDTTKKLVQASSLATSSYPDDSTLGMVCDEIKRELEVESKGTVSKYKQKLACGFLIKYWSEIQNSLNHNKKENINDLLWMPCEGQQVYQAPSPGQPAQDAVGRPIPLVAAPALVTGQAMFLDDMPRFENELYVQPILSTRAHARILSVDKSVAMDTPGVVDVLEASSVPGDNKWGIFVNDEPLFAENEVFCVGQAICAVVATSEQSAKAAADLVKVTYLDLPSITTMEEAIEADSYFDYTSHPIVCGDPNKHFPHCDFVNKGQVRSGFQEHFYLEPSGALVVPKNESGEIELFTTSQAPSFCQATASRILGIPRNRIIVRQKRLGGGFGGREYRTPLMFGAAAIAAHKWGKPVRMIMDRSTDFKTTGKRHPFLSKYKAGFRRDGTLEAISIHFYLNAGYTLDVSTAILDNACFNVDAAYKTPVFSVYGHVCKTNTPSNTSMRAFGGAEAVFVMEAILCSVADTLGLDQEYVRQLNMYREGSLTHYKRKLENCMLQRCWRDCMIQSNFEERKETVAAYNSQNKYQKKGIAVMPLKFGVGYPVRHLNQGAALVNIYLDGSITIAHGGVEMGQGLHTKMIQVASRALGVSIDNIYISETGTNTCPNTTSTAASVSSDLQGAAILDACNTINERLRPFKQQKPTGQWTEWVNAAYMNRVSLSATGIGRPGDQEWDFEKGVGNPVHYYTYGAACTEVEIDCLTGEHQVLSTDIVMDIGNSLNPALDVGQIEGGFVQGYGWITLEELKFSSDGQTLASGPVDYKIPGIRNIPRRMKVSILKDCPNKGTVYSSKGVGEPPLLLAISVYIALREAIRACRKDAGLSGHFDLDIPLTAENIRMACPVEIPTGKPDV</sequence>
<dbReference type="SUPFAM" id="SSF54292">
    <property type="entry name" value="2Fe-2S ferredoxin-like"/>
    <property type="match status" value="1"/>
</dbReference>
<dbReference type="InterPro" id="IPR016167">
    <property type="entry name" value="FAD-bd_PCMH_sub1"/>
</dbReference>
<keyword evidence="10 14" id="KW-0411">Iron-sulfur</keyword>
<dbReference type="InterPro" id="IPR012675">
    <property type="entry name" value="Beta-grasp_dom_sf"/>
</dbReference>
<comment type="cofactor">
    <cofactor evidence="14">
        <name>[2Fe-2S] cluster</name>
        <dbReference type="ChEBI" id="CHEBI:190135"/>
    </cofactor>
    <text evidence="14">Binds 2 [2Fe-2S] clusters.</text>
</comment>
<dbReference type="Pfam" id="PF00111">
    <property type="entry name" value="Fer2"/>
    <property type="match status" value="1"/>
</dbReference>
<feature type="binding site" evidence="13">
    <location>
        <position position="792"/>
    </location>
    <ligand>
        <name>substrate</name>
    </ligand>
</feature>
<dbReference type="PIRSF" id="PIRSF000127">
    <property type="entry name" value="Xanthine_DH"/>
    <property type="match status" value="1"/>
</dbReference>
<dbReference type="GO" id="GO:0071949">
    <property type="term" value="F:FAD binding"/>
    <property type="evidence" value="ECO:0007669"/>
    <property type="project" value="InterPro"/>
</dbReference>
<dbReference type="InterPro" id="IPR002888">
    <property type="entry name" value="2Fe-2S-bd"/>
</dbReference>
<evidence type="ECO:0000256" key="14">
    <source>
        <dbReference type="PIRSR" id="PIRSR000127-3"/>
    </source>
</evidence>
<evidence type="ECO:0000256" key="6">
    <source>
        <dbReference type="ARBA" id="ARBA00022723"/>
    </source>
</evidence>
<comment type="cofactor">
    <cofactor evidence="1 13">
        <name>FAD</name>
        <dbReference type="ChEBI" id="CHEBI:57692"/>
    </cofactor>
</comment>
<dbReference type="GO" id="GO:0016491">
    <property type="term" value="F:oxidoreductase activity"/>
    <property type="evidence" value="ECO:0007669"/>
    <property type="project" value="UniProtKB-KW"/>
</dbReference>
<evidence type="ECO:0000256" key="8">
    <source>
        <dbReference type="ARBA" id="ARBA00023002"/>
    </source>
</evidence>
<dbReference type="EMBL" id="NEDP02001037">
    <property type="protein sequence ID" value="OWF54462.1"/>
    <property type="molecule type" value="Genomic_DNA"/>
</dbReference>
<evidence type="ECO:0000256" key="7">
    <source>
        <dbReference type="ARBA" id="ARBA00022827"/>
    </source>
</evidence>
<dbReference type="InterPro" id="IPR036884">
    <property type="entry name" value="2Fe-2S-bd_dom_sf"/>
</dbReference>
<dbReference type="Pfam" id="PF03450">
    <property type="entry name" value="CO_deh_flav_C"/>
    <property type="match status" value="1"/>
</dbReference>
<feature type="binding site" evidence="13">
    <location>
        <begin position="257"/>
        <end position="264"/>
    </location>
    <ligand>
        <name>FAD</name>
        <dbReference type="ChEBI" id="CHEBI:57692"/>
    </ligand>
</feature>
<organism evidence="17 18">
    <name type="scientific">Mizuhopecten yessoensis</name>
    <name type="common">Japanese scallop</name>
    <name type="synonym">Patinopecten yessoensis</name>
    <dbReference type="NCBI Taxonomy" id="6573"/>
    <lineage>
        <taxon>Eukaryota</taxon>
        <taxon>Metazoa</taxon>
        <taxon>Spiralia</taxon>
        <taxon>Lophotrochozoa</taxon>
        <taxon>Mollusca</taxon>
        <taxon>Bivalvia</taxon>
        <taxon>Autobranchia</taxon>
        <taxon>Pteriomorphia</taxon>
        <taxon>Pectinida</taxon>
        <taxon>Pectinoidea</taxon>
        <taxon>Pectinidae</taxon>
        <taxon>Mizuhopecten</taxon>
    </lineage>
</organism>
<keyword evidence="8" id="KW-0560">Oxidoreductase</keyword>
<dbReference type="SUPFAM" id="SSF54665">
    <property type="entry name" value="CO dehydrogenase molybdoprotein N-domain-like"/>
    <property type="match status" value="1"/>
</dbReference>
<dbReference type="Pfam" id="PF01799">
    <property type="entry name" value="Fer2_2"/>
    <property type="match status" value="1"/>
</dbReference>
<feature type="binding site" evidence="14">
    <location>
        <position position="120"/>
    </location>
    <ligand>
        <name>[2Fe-2S] cluster</name>
        <dbReference type="ChEBI" id="CHEBI:190135"/>
        <label>2</label>
    </ligand>
</feature>
<dbReference type="InterPro" id="IPR000674">
    <property type="entry name" value="Ald_Oxase/Xan_DH_a/b"/>
</dbReference>
<dbReference type="InterPro" id="IPR036010">
    <property type="entry name" value="2Fe-2S_ferredoxin-like_sf"/>
</dbReference>
<comment type="caution">
    <text evidence="17">The sequence shown here is derived from an EMBL/GenBank/DDBJ whole genome shotgun (WGS) entry which is preliminary data.</text>
</comment>
<dbReference type="CDD" id="cd00207">
    <property type="entry name" value="fer2"/>
    <property type="match status" value="1"/>
</dbReference>
<dbReference type="Gene3D" id="3.30.365.10">
    <property type="entry name" value="Aldehyde oxidase/xanthine dehydrogenase, molybdopterin binding domain"/>
    <property type="match status" value="4"/>
</dbReference>
<dbReference type="GO" id="GO:0005506">
    <property type="term" value="F:iron ion binding"/>
    <property type="evidence" value="ECO:0007669"/>
    <property type="project" value="InterPro"/>
</dbReference>
<dbReference type="SMART" id="SM01008">
    <property type="entry name" value="Ald_Xan_dh_C"/>
    <property type="match status" value="1"/>
</dbReference>
<feature type="binding site" evidence="14">
    <location>
        <position position="80"/>
    </location>
    <ligand>
        <name>[2Fe-2S] cluster</name>
        <dbReference type="ChEBI" id="CHEBI:190135"/>
        <label>1</label>
    </ligand>
</feature>
<dbReference type="InterPro" id="IPR036683">
    <property type="entry name" value="CO_DH_flav_C_dom_sf"/>
</dbReference>
<keyword evidence="5 14" id="KW-0001">2Fe-2S</keyword>
<dbReference type="PANTHER" id="PTHR45444:SF3">
    <property type="entry name" value="XANTHINE DEHYDROGENASE"/>
    <property type="match status" value="1"/>
</dbReference>
<dbReference type="InterPro" id="IPR016166">
    <property type="entry name" value="FAD-bd_PCMH"/>
</dbReference>
<dbReference type="Gene3D" id="1.10.150.120">
    <property type="entry name" value="[2Fe-2S]-binding domain"/>
    <property type="match status" value="1"/>
</dbReference>
<feature type="domain" description="FAD-binding PCMH-type" evidence="16">
    <location>
        <begin position="229"/>
        <end position="416"/>
    </location>
</feature>
<comment type="similarity">
    <text evidence="2">Belongs to the xanthine dehydrogenase family.</text>
</comment>
<dbReference type="Gene3D" id="3.30.465.10">
    <property type="match status" value="1"/>
</dbReference>
<evidence type="ECO:0000256" key="9">
    <source>
        <dbReference type="ARBA" id="ARBA00023004"/>
    </source>
</evidence>
<evidence type="ECO:0000259" key="15">
    <source>
        <dbReference type="PROSITE" id="PS51085"/>
    </source>
</evidence>
<evidence type="ECO:0000256" key="10">
    <source>
        <dbReference type="ARBA" id="ARBA00023014"/>
    </source>
</evidence>
<keyword evidence="7 13" id="KW-0274">FAD</keyword>
<feature type="binding site" evidence="14">
    <location>
        <position position="157"/>
    </location>
    <ligand>
        <name>[2Fe-2S] cluster</name>
        <dbReference type="ChEBI" id="CHEBI:190135"/>
        <label>2</label>
    </ligand>
</feature>
<keyword evidence="3 14" id="KW-0500">Molybdenum</keyword>
<dbReference type="InterPro" id="IPR008274">
    <property type="entry name" value="AldOxase/xan_DH_MoCoBD1"/>
</dbReference>
<comment type="cofactor">
    <cofactor evidence="11">
        <name>[2Fe-2S] cluster</name>
        <dbReference type="ChEBI" id="CHEBI:190135"/>
    </cofactor>
</comment>
<feature type="binding site" evidence="14">
    <location>
        <position position="155"/>
    </location>
    <ligand>
        <name>[2Fe-2S] cluster</name>
        <dbReference type="ChEBI" id="CHEBI:190135"/>
        <label>2</label>
    </ligand>
</feature>
<dbReference type="InterPro" id="IPR036856">
    <property type="entry name" value="Ald_Oxase/Xan_DH_a/b_sf"/>
</dbReference>
<dbReference type="InterPro" id="IPR005107">
    <property type="entry name" value="CO_DH_flav_C"/>
</dbReference>
<dbReference type="PROSITE" id="PS51387">
    <property type="entry name" value="FAD_PCMH"/>
    <property type="match status" value="1"/>
</dbReference>
<dbReference type="InterPro" id="IPR037165">
    <property type="entry name" value="AldOxase/xan_DH_Mopterin-bd_sf"/>
</dbReference>
<dbReference type="InterPro" id="IPR046867">
    <property type="entry name" value="AldOxase/xan_DH_MoCoBD2"/>
</dbReference>
<dbReference type="FunFam" id="3.30.365.10:FF:000001">
    <property type="entry name" value="Xanthine dehydrogenase oxidase"/>
    <property type="match status" value="1"/>
</dbReference>
<dbReference type="SUPFAM" id="SSF47741">
    <property type="entry name" value="CO dehydrogenase ISP C-domain like"/>
    <property type="match status" value="1"/>
</dbReference>
<dbReference type="Proteomes" id="UP000242188">
    <property type="component" value="Unassembled WGS sequence"/>
</dbReference>